<dbReference type="NCBIfam" id="TIGR02032">
    <property type="entry name" value="GG-red-SF"/>
    <property type="match status" value="1"/>
</dbReference>
<dbReference type="InterPro" id="IPR036188">
    <property type="entry name" value="FAD/NAD-bd_sf"/>
</dbReference>
<feature type="domain" description="FAD-binding" evidence="1">
    <location>
        <begin position="11"/>
        <end position="344"/>
    </location>
</feature>
<dbReference type="PANTHER" id="PTHR42685:SF22">
    <property type="entry name" value="CONDITIONED MEDIUM FACTOR RECEPTOR 1"/>
    <property type="match status" value="1"/>
</dbReference>
<dbReference type="InterPro" id="IPR050407">
    <property type="entry name" value="Geranylgeranyl_reductase"/>
</dbReference>
<dbReference type="SUPFAM" id="SSF51905">
    <property type="entry name" value="FAD/NAD(P)-binding domain"/>
    <property type="match status" value="1"/>
</dbReference>
<dbReference type="RefSeq" id="WP_369328202.1">
    <property type="nucleotide sequence ID" value="NZ_JAULBC010000001.1"/>
</dbReference>
<sequence>MINIQVVHPYDCDVLIAGGGPAGSALASHLAQKGVNVIVIEAQRFPRDKVCGDGVSPIALAELHHIGITGLDGFAEANEINKVGLFIREDKVYIDLEKEDHLPYHARIIPRLQLDNWIHEAALKNGAVYWEEARVADYFITDNMVVAEIKRNDTTVRVKAKVIVGADGSNSTIARILNGSKPSDEYQLLGLRAYYENVNGPRDRVDIFFSDENYPGIYWMFPLGQNEANIGLAMVASTLPKKEVHVKKLLTDHIEKNKCIRERIGNGTIKGRIYGWPLNFFNPANRITANRLLLVGDAAGLINPLSGDGIQYAVLSARRAAESLLKCFAQNDFSATALSSYHSKVKDELAYDFSLSNLLIQFARNKALTPLWMEIMVVLIERAKVDKSYAHIIASIFEGTYPSYKALTPSFIGKSVLQGGLHVGLSTATGMLQGPDYWMKKGKDISRIAGDIANSIKHNPSGNIKWLSGLFKNGAGVAGHVIKSMRKSG</sequence>
<gene>
    <name evidence="2" type="ORF">QTN47_04825</name>
</gene>
<reference evidence="2 3" key="1">
    <citation type="submission" date="2023-07" db="EMBL/GenBank/DDBJ databases">
        <authorList>
            <person name="Lian W.-H."/>
        </authorList>
    </citation>
    <scope>NUCLEOTIDE SEQUENCE [LARGE SCALE GENOMIC DNA]</scope>
    <source>
        <strain evidence="2 3">SYSU DXS3180</strain>
    </source>
</reference>
<dbReference type="InterPro" id="IPR011777">
    <property type="entry name" value="Geranylgeranyl_Rdtase_fam"/>
</dbReference>
<accession>A0ABV3ZBC6</accession>
<name>A0ABV3ZBC6_9BACT</name>
<evidence type="ECO:0000313" key="2">
    <source>
        <dbReference type="EMBL" id="MEX6686805.1"/>
    </source>
</evidence>
<evidence type="ECO:0000259" key="1">
    <source>
        <dbReference type="Pfam" id="PF01494"/>
    </source>
</evidence>
<organism evidence="2 3">
    <name type="scientific">Danxiaibacter flavus</name>
    <dbReference type="NCBI Taxonomy" id="3049108"/>
    <lineage>
        <taxon>Bacteria</taxon>
        <taxon>Pseudomonadati</taxon>
        <taxon>Bacteroidota</taxon>
        <taxon>Chitinophagia</taxon>
        <taxon>Chitinophagales</taxon>
        <taxon>Chitinophagaceae</taxon>
        <taxon>Danxiaibacter</taxon>
    </lineage>
</organism>
<keyword evidence="3" id="KW-1185">Reference proteome</keyword>
<protein>
    <submittedName>
        <fullName evidence="2">Geranylgeranyl reductase family protein</fullName>
    </submittedName>
</protein>
<dbReference type="Pfam" id="PF01494">
    <property type="entry name" value="FAD_binding_3"/>
    <property type="match status" value="1"/>
</dbReference>
<dbReference type="PANTHER" id="PTHR42685">
    <property type="entry name" value="GERANYLGERANYL DIPHOSPHATE REDUCTASE"/>
    <property type="match status" value="1"/>
</dbReference>
<proteinExistence type="predicted"/>
<dbReference type="EMBL" id="JAULBC010000001">
    <property type="protein sequence ID" value="MEX6686805.1"/>
    <property type="molecule type" value="Genomic_DNA"/>
</dbReference>
<dbReference type="Gene3D" id="3.50.50.60">
    <property type="entry name" value="FAD/NAD(P)-binding domain"/>
    <property type="match status" value="1"/>
</dbReference>
<comment type="caution">
    <text evidence="2">The sequence shown here is derived from an EMBL/GenBank/DDBJ whole genome shotgun (WGS) entry which is preliminary data.</text>
</comment>
<evidence type="ECO:0000313" key="3">
    <source>
        <dbReference type="Proteomes" id="UP001560573"/>
    </source>
</evidence>
<dbReference type="Proteomes" id="UP001560573">
    <property type="component" value="Unassembled WGS sequence"/>
</dbReference>
<dbReference type="InterPro" id="IPR002938">
    <property type="entry name" value="FAD-bd"/>
</dbReference>
<dbReference type="PRINTS" id="PR00420">
    <property type="entry name" value="RNGMNOXGNASE"/>
</dbReference>